<evidence type="ECO:0000313" key="10">
    <source>
        <dbReference type="Proteomes" id="UP000309128"/>
    </source>
</evidence>
<dbReference type="GO" id="GO:0008840">
    <property type="term" value="F:4-hydroxy-tetrahydrodipicolinate synthase activity"/>
    <property type="evidence" value="ECO:0007669"/>
    <property type="project" value="TreeGrafter"/>
</dbReference>
<dbReference type="InterPro" id="IPR017655">
    <property type="entry name" value="Dehydro-deoxyglucarate_dehyd"/>
</dbReference>
<proteinExistence type="inferred from homology"/>
<comment type="pathway">
    <text evidence="2 5">Carbohydrate acid metabolism; D-glucarate degradation; 2,5-dioxopentanoate from D-glucarate: step 2/2.</text>
</comment>
<comment type="catalytic activity">
    <reaction evidence="1 5">
        <text>5-dehydro-4-deoxy-D-glucarate + H(+) = 2,5-dioxopentanoate + CO2 + H2O</text>
        <dbReference type="Rhea" id="RHEA:24608"/>
        <dbReference type="ChEBI" id="CHEBI:15377"/>
        <dbReference type="ChEBI" id="CHEBI:15378"/>
        <dbReference type="ChEBI" id="CHEBI:16526"/>
        <dbReference type="ChEBI" id="CHEBI:42819"/>
        <dbReference type="ChEBI" id="CHEBI:58136"/>
        <dbReference type="EC" id="4.2.1.41"/>
    </reaction>
</comment>
<dbReference type="UniPathway" id="UPA00564">
    <property type="reaction ID" value="UER00628"/>
</dbReference>
<dbReference type="SUPFAM" id="SSF51569">
    <property type="entry name" value="Aldolase"/>
    <property type="match status" value="1"/>
</dbReference>
<keyword evidence="10" id="KW-1185">Reference proteome</keyword>
<dbReference type="EMBL" id="VCKY01000004">
    <property type="protein sequence ID" value="TMR25171.1"/>
    <property type="molecule type" value="Genomic_DNA"/>
</dbReference>
<dbReference type="PIRSF" id="PIRSF001365">
    <property type="entry name" value="DHDPS"/>
    <property type="match status" value="1"/>
</dbReference>
<dbReference type="Gene3D" id="3.20.20.70">
    <property type="entry name" value="Aldolase class I"/>
    <property type="match status" value="1"/>
</dbReference>
<organism evidence="9 10">
    <name type="scientific">Nonomuraea turkmeniaca</name>
    <dbReference type="NCBI Taxonomy" id="103838"/>
    <lineage>
        <taxon>Bacteria</taxon>
        <taxon>Bacillati</taxon>
        <taxon>Actinomycetota</taxon>
        <taxon>Actinomycetes</taxon>
        <taxon>Streptosporangiales</taxon>
        <taxon>Streptosporangiaceae</taxon>
        <taxon>Nonomuraea</taxon>
    </lineage>
</organism>
<dbReference type="OrthoDB" id="8995637at2"/>
<dbReference type="InterPro" id="IPR002220">
    <property type="entry name" value="DapA-like"/>
</dbReference>
<dbReference type="AlphaFoldDB" id="A0A5S4FYI1"/>
<accession>A0A5S4FYI1</accession>
<feature type="active site" description="Proton donor/acceptor" evidence="7">
    <location>
        <position position="166"/>
    </location>
</feature>
<evidence type="ECO:0000256" key="6">
    <source>
        <dbReference type="PIRNR" id="PIRNR001365"/>
    </source>
</evidence>
<evidence type="ECO:0000256" key="7">
    <source>
        <dbReference type="PIRSR" id="PIRSR001365-1"/>
    </source>
</evidence>
<dbReference type="EC" id="4.2.1.41" evidence="5"/>
<gene>
    <name evidence="9" type="ORF">ETD86_02170</name>
</gene>
<evidence type="ECO:0000313" key="9">
    <source>
        <dbReference type="EMBL" id="TMR25171.1"/>
    </source>
</evidence>
<dbReference type="GO" id="GO:0047448">
    <property type="term" value="F:5-dehydro-4-deoxyglucarate dehydratase activity"/>
    <property type="evidence" value="ECO:0007669"/>
    <property type="project" value="UniProtKB-UniRule"/>
</dbReference>
<feature type="binding site" evidence="8">
    <location>
        <position position="79"/>
    </location>
    <ligand>
        <name>pyruvate</name>
        <dbReference type="ChEBI" id="CHEBI:15361"/>
    </ligand>
</feature>
<evidence type="ECO:0000256" key="8">
    <source>
        <dbReference type="PIRSR" id="PIRSR001365-2"/>
    </source>
</evidence>
<dbReference type="PANTHER" id="PTHR12128:SF19">
    <property type="entry name" value="5-DEHYDRO-4-DEOXYGLUCARATE DEHYDRATASE 2-RELATED"/>
    <property type="match status" value="1"/>
</dbReference>
<evidence type="ECO:0000256" key="3">
    <source>
        <dbReference type="ARBA" id="ARBA00007592"/>
    </source>
</evidence>
<evidence type="ECO:0000256" key="4">
    <source>
        <dbReference type="ARBA" id="ARBA00023239"/>
    </source>
</evidence>
<protein>
    <recommendedName>
        <fullName evidence="5">Probable 5-dehydro-4-deoxyglucarate dehydratase</fullName>
        <ecNumber evidence="5">4.2.1.41</ecNumber>
    </recommendedName>
    <alternativeName>
        <fullName evidence="5">5-keto-4-deoxy-glucarate dehydratase</fullName>
        <shortName evidence="5">KDGDH</shortName>
    </alternativeName>
</protein>
<evidence type="ECO:0000256" key="5">
    <source>
        <dbReference type="HAMAP-Rule" id="MF_00694"/>
    </source>
</evidence>
<sequence length="330" mass="34994">MELNCQPHARQSTYGDSLPATYTSEEISERLRRGMDKGVLSFPLTAFDADGRVDLDGFRAHLRTQIAAGPGAVFPCCGTGEFFSLAEDEYATLIKAAVEEADGALPVVAGAGYGWAQAARFAAAAERAGADALLLLPPYLAETPQRGLVEHVRRVAASTALPIIVYQRAQVRIDVATVPALAEIPNVIGVKDGHSDLDRLQRIKLAAPSEWLFFNGAATAEMQARAYSSIGVPAYSSAVHAFAPEIAGAFFRAFHAGDQVRVDQLLKEFYVPLVELRDQGSGYAVSLVKAGARLRGANVGSVRAPLVDPAPEHLRALEGLLTTGLALAAA</sequence>
<evidence type="ECO:0000256" key="2">
    <source>
        <dbReference type="ARBA" id="ARBA00004983"/>
    </source>
</evidence>
<dbReference type="SMART" id="SM01130">
    <property type="entry name" value="DHDPS"/>
    <property type="match status" value="1"/>
</dbReference>
<dbReference type="HAMAP" id="MF_00694">
    <property type="entry name" value="KDGDH"/>
    <property type="match status" value="1"/>
</dbReference>
<dbReference type="Proteomes" id="UP000309128">
    <property type="component" value="Unassembled WGS sequence"/>
</dbReference>
<comment type="caution">
    <text evidence="9">The sequence shown here is derived from an EMBL/GenBank/DDBJ whole genome shotgun (WGS) entry which is preliminary data.</text>
</comment>
<dbReference type="GO" id="GO:0042838">
    <property type="term" value="P:D-glucarate catabolic process"/>
    <property type="evidence" value="ECO:0007669"/>
    <property type="project" value="UniProtKB-UniRule"/>
</dbReference>
<reference evidence="9 10" key="1">
    <citation type="submission" date="2019-05" db="EMBL/GenBank/DDBJ databases">
        <title>Draft genome sequence of Nonomuraea turkmeniaca DSM 43926.</title>
        <authorList>
            <person name="Saricaoglu S."/>
            <person name="Isik K."/>
        </authorList>
    </citation>
    <scope>NUCLEOTIDE SEQUENCE [LARGE SCALE GENOMIC DNA]</scope>
    <source>
        <strain evidence="9 10">DSM 43926</strain>
    </source>
</reference>
<dbReference type="NCBIfam" id="NF002958">
    <property type="entry name" value="PRK03620.1"/>
    <property type="match status" value="1"/>
</dbReference>
<dbReference type="Pfam" id="PF00701">
    <property type="entry name" value="DHDPS"/>
    <property type="match status" value="1"/>
</dbReference>
<feature type="active site" description="Schiff-base intermediate with substrate" evidence="7">
    <location>
        <position position="191"/>
    </location>
</feature>
<dbReference type="PANTHER" id="PTHR12128">
    <property type="entry name" value="DIHYDRODIPICOLINATE SYNTHASE"/>
    <property type="match status" value="1"/>
</dbReference>
<dbReference type="InterPro" id="IPR013785">
    <property type="entry name" value="Aldolase_TIM"/>
</dbReference>
<comment type="similarity">
    <text evidence="3 5 6">Belongs to the DapA family.</text>
</comment>
<name>A0A5S4FYI1_9ACTN</name>
<keyword evidence="4 5" id="KW-0456">Lyase</keyword>
<evidence type="ECO:0000256" key="1">
    <source>
        <dbReference type="ARBA" id="ARBA00001446"/>
    </source>
</evidence>